<name>A0A4V6A9V2_POPAL</name>
<feature type="region of interest" description="Disordered" evidence="1">
    <location>
        <begin position="216"/>
        <end position="311"/>
    </location>
</feature>
<organism evidence="3">
    <name type="scientific">Populus alba</name>
    <name type="common">White poplar</name>
    <dbReference type="NCBI Taxonomy" id="43335"/>
    <lineage>
        <taxon>Eukaryota</taxon>
        <taxon>Viridiplantae</taxon>
        <taxon>Streptophyta</taxon>
        <taxon>Embryophyta</taxon>
        <taxon>Tracheophyta</taxon>
        <taxon>Spermatophyta</taxon>
        <taxon>Magnoliopsida</taxon>
        <taxon>eudicotyledons</taxon>
        <taxon>Gunneridae</taxon>
        <taxon>Pentapetalae</taxon>
        <taxon>rosids</taxon>
        <taxon>fabids</taxon>
        <taxon>Malpighiales</taxon>
        <taxon>Salicaceae</taxon>
        <taxon>Saliceae</taxon>
        <taxon>Populus</taxon>
    </lineage>
</organism>
<dbReference type="STRING" id="43335.A0A4V6A9V2"/>
<feature type="compositionally biased region" description="Pro residues" evidence="1">
    <location>
        <begin position="216"/>
        <end position="262"/>
    </location>
</feature>
<proteinExistence type="predicted"/>
<protein>
    <submittedName>
        <fullName evidence="3">Uncharacterized protein</fullName>
    </submittedName>
</protein>
<dbReference type="PRINTS" id="PR01217">
    <property type="entry name" value="PRICHEXTENSN"/>
</dbReference>
<keyword evidence="2" id="KW-0732">Signal</keyword>
<dbReference type="PANTHER" id="PTHR46995:SF6">
    <property type="entry name" value="POLLEN OLE E 1 ALLERGEN AND EXTENSIN FAMILY PROTEIN"/>
    <property type="match status" value="1"/>
</dbReference>
<feature type="chain" id="PRO_5020608737" evidence="2">
    <location>
        <begin position="20"/>
        <end position="311"/>
    </location>
</feature>
<evidence type="ECO:0000256" key="1">
    <source>
        <dbReference type="SAM" id="MobiDB-lite"/>
    </source>
</evidence>
<comment type="caution">
    <text evidence="3">The sequence shown here is derived from an EMBL/GenBank/DDBJ whole genome shotgun (WGS) entry which is preliminary data.</text>
</comment>
<accession>A0A4V6A9V2</accession>
<gene>
    <name evidence="3" type="ORF">D5086_0000099250</name>
</gene>
<dbReference type="Pfam" id="PF01190">
    <property type="entry name" value="Pollen_Ole_e_1"/>
    <property type="match status" value="1"/>
</dbReference>
<dbReference type="PANTHER" id="PTHR46995">
    <property type="entry name" value="OS09G0508200 PROTEIN"/>
    <property type="match status" value="1"/>
</dbReference>
<sequence>MSAPMAPIIIHALLATLFALPLSLIAQPANNPTSRIIIVGVVYCDTCSTNTFSRYSCFLPGADVHIQCIFQAISPKTTEKIMFSANRTTDRYGIYKVTVPEVDGVDCAEGSTIELVCQASLIRSSYPACNVPGLKMSTDEISVKSKQNNLCIYSMNALTYRPSKKNATLCGKHKEELQISFNSSKFFLPDSPPYGFPWHTLPKMSPSPFPPLPPFPSPSFPPLPTPSQPFPPLPSPRPPSLPFPFPPLPPTPSLFHPAPPPAFNLGNPGTWIPNTPSLAPPPPPEFNLRDPRTWIPYIPPSPPNNPQNQNP</sequence>
<feature type="signal peptide" evidence="2">
    <location>
        <begin position="1"/>
        <end position="19"/>
    </location>
</feature>
<dbReference type="EMBL" id="RCHU01000292">
    <property type="protein sequence ID" value="TKS08626.1"/>
    <property type="molecule type" value="Genomic_DNA"/>
</dbReference>
<reference evidence="3" key="1">
    <citation type="submission" date="2018-10" db="EMBL/GenBank/DDBJ databases">
        <title>Population genomic analysis revealed the cold adaptation of white poplar.</title>
        <authorList>
            <person name="Liu Y.-J."/>
        </authorList>
    </citation>
    <scope>NUCLEOTIDE SEQUENCE [LARGE SCALE GENOMIC DNA]</scope>
    <source>
        <strain evidence="3">PAL-ZL1</strain>
    </source>
</reference>
<evidence type="ECO:0000313" key="3">
    <source>
        <dbReference type="EMBL" id="TKS08626.1"/>
    </source>
</evidence>
<evidence type="ECO:0000256" key="2">
    <source>
        <dbReference type="SAM" id="SignalP"/>
    </source>
</evidence>
<dbReference type="AlphaFoldDB" id="A0A4V6A9V2"/>